<comment type="caution">
    <text evidence="1">The sequence shown here is derived from an EMBL/GenBank/DDBJ whole genome shotgun (WGS) entry which is preliminary data.</text>
</comment>
<proteinExistence type="predicted"/>
<organism evidence="1 2">
    <name type="scientific">Photobacterium galatheae</name>
    <dbReference type="NCBI Taxonomy" id="1654360"/>
    <lineage>
        <taxon>Bacteria</taxon>
        <taxon>Pseudomonadati</taxon>
        <taxon>Pseudomonadota</taxon>
        <taxon>Gammaproteobacteria</taxon>
        <taxon>Vibrionales</taxon>
        <taxon>Vibrionaceae</taxon>
        <taxon>Photobacterium</taxon>
    </lineage>
</organism>
<reference evidence="1 2" key="1">
    <citation type="submission" date="2014-04" db="EMBL/GenBank/DDBJ databases">
        <title>Draft genome sequence of Photobacterium halotolerans S2753: a solonamide, ngercheumicin and holomycin producer.</title>
        <authorList>
            <person name="Machado H.R."/>
            <person name="Gram L."/>
        </authorList>
    </citation>
    <scope>NUCLEOTIDE SEQUENCE [LARGE SCALE GENOMIC DNA]</scope>
    <source>
        <strain evidence="1 2">S2753</strain>
    </source>
</reference>
<evidence type="ECO:0000313" key="2">
    <source>
        <dbReference type="Proteomes" id="UP000027192"/>
    </source>
</evidence>
<evidence type="ECO:0000313" key="1">
    <source>
        <dbReference type="EMBL" id="KDM89875.1"/>
    </source>
</evidence>
<name>A0A066RHE6_9GAMM</name>
<gene>
    <name evidence="1" type="ORF">EA58_20715</name>
</gene>
<keyword evidence="2" id="KW-1185">Reference proteome</keyword>
<sequence>MAAVPAKLCRMHETESEPSEHAIPEVILRACLKREMTGCFMRNEPFVTFRVVLNAVPLPMLKARND</sequence>
<accession>A0A066RHE6</accession>
<dbReference type="EMBL" id="JMIB01000043">
    <property type="protein sequence ID" value="KDM89875.1"/>
    <property type="molecule type" value="Genomic_DNA"/>
</dbReference>
<protein>
    <submittedName>
        <fullName evidence="1">Uncharacterized protein</fullName>
    </submittedName>
</protein>
<dbReference type="AlphaFoldDB" id="A0A066RHE6"/>
<dbReference type="Proteomes" id="UP000027192">
    <property type="component" value="Unassembled WGS sequence"/>
</dbReference>
<dbReference type="STRING" id="1654360.EA58_20715"/>